<proteinExistence type="predicted"/>
<name>A0A0M8K8W1_9CHLR</name>
<evidence type="ECO:0000313" key="3">
    <source>
        <dbReference type="Proteomes" id="UP000037784"/>
    </source>
</evidence>
<evidence type="ECO:0000256" key="1">
    <source>
        <dbReference type="SAM" id="MobiDB-lite"/>
    </source>
</evidence>
<accession>A0A0M8K8W1</accession>
<dbReference type="InParanoid" id="A0A0M8K8W1"/>
<evidence type="ECO:0000313" key="2">
    <source>
        <dbReference type="EMBL" id="GAP64145.1"/>
    </source>
</evidence>
<organism evidence="2 3">
    <name type="scientific">Ardenticatena maritima</name>
    <dbReference type="NCBI Taxonomy" id="872965"/>
    <lineage>
        <taxon>Bacteria</taxon>
        <taxon>Bacillati</taxon>
        <taxon>Chloroflexota</taxon>
        <taxon>Ardenticatenia</taxon>
        <taxon>Ardenticatenales</taxon>
        <taxon>Ardenticatenaceae</taxon>
        <taxon>Ardenticatena</taxon>
    </lineage>
</organism>
<dbReference type="Proteomes" id="UP000037784">
    <property type="component" value="Unassembled WGS sequence"/>
</dbReference>
<gene>
    <name evidence="2" type="ORF">ARMA_2568</name>
</gene>
<sequence length="52" mass="5772">MGLHRSVYALCPARQSQKKGRLSPSPPSRKIDKPSAPFYTCALRVSSHAEEM</sequence>
<dbReference type="EMBL" id="BBZA01000226">
    <property type="protein sequence ID" value="GAP64145.1"/>
    <property type="molecule type" value="Genomic_DNA"/>
</dbReference>
<feature type="region of interest" description="Disordered" evidence="1">
    <location>
        <begin position="14"/>
        <end position="35"/>
    </location>
</feature>
<dbReference type="AlphaFoldDB" id="A0A0M8K8W1"/>
<keyword evidence="3" id="KW-1185">Reference proteome</keyword>
<reference evidence="2 3" key="1">
    <citation type="journal article" date="2015" name="Genome Announc.">
        <title>Draft Genome Sequence of a Heterotrophic Facultative Anaerobic Thermophilic Bacterium, Ardenticatena maritima Strain 110ST.</title>
        <authorList>
            <person name="Kawaichi S."/>
            <person name="Yoshida T."/>
            <person name="Sako Y."/>
            <person name="Nakamura R."/>
        </authorList>
    </citation>
    <scope>NUCLEOTIDE SEQUENCE [LARGE SCALE GENOMIC DNA]</scope>
    <source>
        <strain evidence="2 3">110S</strain>
    </source>
</reference>
<reference evidence="3" key="2">
    <citation type="submission" date="2015-08" db="EMBL/GenBank/DDBJ databases">
        <title>Draft Genome Sequence of a Heterotrophic Facultative Anaerobic Bacterium Ardenticatena maritima Strain 110S.</title>
        <authorList>
            <person name="Kawaichi S."/>
            <person name="Yoshida T."/>
            <person name="Sako Y."/>
            <person name="Nakamura R."/>
        </authorList>
    </citation>
    <scope>NUCLEOTIDE SEQUENCE [LARGE SCALE GENOMIC DNA]</scope>
    <source>
        <strain evidence="3">110S</strain>
    </source>
</reference>
<protein>
    <submittedName>
        <fullName evidence="2">Uncharacterized protein</fullName>
    </submittedName>
</protein>
<comment type="caution">
    <text evidence="2">The sequence shown here is derived from an EMBL/GenBank/DDBJ whole genome shotgun (WGS) entry which is preliminary data.</text>
</comment>